<gene>
    <name evidence="6" type="ORF">EV681_0081</name>
</gene>
<dbReference type="AlphaFoldDB" id="A0A4V2FTK1"/>
<dbReference type="InterPro" id="IPR036388">
    <property type="entry name" value="WH-like_DNA-bd_sf"/>
</dbReference>
<reference evidence="6 7" key="1">
    <citation type="submission" date="2019-02" db="EMBL/GenBank/DDBJ databases">
        <title>Genomic Encyclopedia of Type Strains, Phase IV (KMG-IV): sequencing the most valuable type-strain genomes for metagenomic binning, comparative biology and taxonomic classification.</title>
        <authorList>
            <person name="Goeker M."/>
        </authorList>
    </citation>
    <scope>NUCLEOTIDE SEQUENCE [LARGE SCALE GENOMIC DNA]</scope>
    <source>
        <strain evidence="6 7">DSM 23814</strain>
    </source>
</reference>
<dbReference type="InterPro" id="IPR005119">
    <property type="entry name" value="LysR_subst-bd"/>
</dbReference>
<dbReference type="PRINTS" id="PR00039">
    <property type="entry name" value="HTHLYSR"/>
</dbReference>
<dbReference type="Proteomes" id="UP000293398">
    <property type="component" value="Unassembled WGS sequence"/>
</dbReference>
<dbReference type="SUPFAM" id="SSF53850">
    <property type="entry name" value="Periplasmic binding protein-like II"/>
    <property type="match status" value="1"/>
</dbReference>
<keyword evidence="7" id="KW-1185">Reference proteome</keyword>
<dbReference type="InterPro" id="IPR000847">
    <property type="entry name" value="LysR_HTH_N"/>
</dbReference>
<comment type="similarity">
    <text evidence="1">Belongs to the LysR transcriptional regulatory family.</text>
</comment>
<organism evidence="6 7">
    <name type="scientific">Advenella incenata</name>
    <dbReference type="NCBI Taxonomy" id="267800"/>
    <lineage>
        <taxon>Bacteria</taxon>
        <taxon>Pseudomonadati</taxon>
        <taxon>Pseudomonadota</taxon>
        <taxon>Betaproteobacteria</taxon>
        <taxon>Burkholderiales</taxon>
        <taxon>Alcaligenaceae</taxon>
    </lineage>
</organism>
<feature type="domain" description="HTH lysR-type" evidence="5">
    <location>
        <begin position="9"/>
        <end position="66"/>
    </location>
</feature>
<dbReference type="Gene3D" id="3.40.190.290">
    <property type="match status" value="1"/>
</dbReference>
<dbReference type="InterPro" id="IPR036390">
    <property type="entry name" value="WH_DNA-bd_sf"/>
</dbReference>
<evidence type="ECO:0000313" key="6">
    <source>
        <dbReference type="EMBL" id="RZT98305.1"/>
    </source>
</evidence>
<evidence type="ECO:0000259" key="5">
    <source>
        <dbReference type="PROSITE" id="PS50931"/>
    </source>
</evidence>
<proteinExistence type="inferred from homology"/>
<evidence type="ECO:0000256" key="2">
    <source>
        <dbReference type="ARBA" id="ARBA00023015"/>
    </source>
</evidence>
<keyword evidence="2" id="KW-0805">Transcription regulation</keyword>
<accession>A0A4V2FTK1</accession>
<dbReference type="Pfam" id="PF00126">
    <property type="entry name" value="HTH_1"/>
    <property type="match status" value="1"/>
</dbReference>
<comment type="caution">
    <text evidence="6">The sequence shown here is derived from an EMBL/GenBank/DDBJ whole genome shotgun (WGS) entry which is preliminary data.</text>
</comment>
<name>A0A4V2FTK1_9BURK</name>
<evidence type="ECO:0000256" key="4">
    <source>
        <dbReference type="ARBA" id="ARBA00023163"/>
    </source>
</evidence>
<dbReference type="PANTHER" id="PTHR30427:SF1">
    <property type="entry name" value="TRANSCRIPTIONAL ACTIVATOR PROTEIN LYSR"/>
    <property type="match status" value="1"/>
</dbReference>
<evidence type="ECO:0000256" key="3">
    <source>
        <dbReference type="ARBA" id="ARBA00023125"/>
    </source>
</evidence>
<keyword evidence="3" id="KW-0238">DNA-binding</keyword>
<dbReference type="GO" id="GO:0043565">
    <property type="term" value="F:sequence-specific DNA binding"/>
    <property type="evidence" value="ECO:0007669"/>
    <property type="project" value="TreeGrafter"/>
</dbReference>
<dbReference type="PANTHER" id="PTHR30427">
    <property type="entry name" value="TRANSCRIPTIONAL ACTIVATOR PROTEIN LYSR"/>
    <property type="match status" value="1"/>
</dbReference>
<dbReference type="GO" id="GO:0003700">
    <property type="term" value="F:DNA-binding transcription factor activity"/>
    <property type="evidence" value="ECO:0007669"/>
    <property type="project" value="InterPro"/>
</dbReference>
<protein>
    <submittedName>
        <fullName evidence="6">LysR family transcriptional regulator</fullName>
    </submittedName>
</protein>
<evidence type="ECO:0000256" key="1">
    <source>
        <dbReference type="ARBA" id="ARBA00009437"/>
    </source>
</evidence>
<dbReference type="Gene3D" id="1.10.10.10">
    <property type="entry name" value="Winged helix-like DNA-binding domain superfamily/Winged helix DNA-binding domain"/>
    <property type="match status" value="1"/>
</dbReference>
<dbReference type="GO" id="GO:0010628">
    <property type="term" value="P:positive regulation of gene expression"/>
    <property type="evidence" value="ECO:0007669"/>
    <property type="project" value="TreeGrafter"/>
</dbReference>
<sequence>MFSYKNHMINRKDLALLRAMYQYGTVTAAATSVHMTQPAASTLLREIETRLGFTLFSRESRRLNLTHQGRTLIPEVLNAMAGIEAVEQLSVNLRQEALTRLVVGAVPIAAYSLLPAALASMNRRHPKVNITLRAGTAMELVEMATDHRIDLGLIIGEPIDGKRLNSEQLTTLYLYAVMRPDHLWAARTDLTLHEVAGSAPIVLASSLPAGRATKDIIDAENLPYRPIIEVAQSSAACALAAEGLGVAIVESLGAHYAEKRGLIAHRLVPLNNVALTLMWSTDRAMSAAAETLKCCLKKSSVQLL</sequence>
<dbReference type="EMBL" id="SHKO01000001">
    <property type="protein sequence ID" value="RZT98305.1"/>
    <property type="molecule type" value="Genomic_DNA"/>
</dbReference>
<evidence type="ECO:0000313" key="7">
    <source>
        <dbReference type="Proteomes" id="UP000293398"/>
    </source>
</evidence>
<dbReference type="PROSITE" id="PS50931">
    <property type="entry name" value="HTH_LYSR"/>
    <property type="match status" value="1"/>
</dbReference>
<dbReference type="SUPFAM" id="SSF46785">
    <property type="entry name" value="Winged helix' DNA-binding domain"/>
    <property type="match status" value="1"/>
</dbReference>
<dbReference type="RefSeq" id="WP_242612083.1">
    <property type="nucleotide sequence ID" value="NZ_SHKO01000001.1"/>
</dbReference>
<keyword evidence="4" id="KW-0804">Transcription</keyword>
<dbReference type="Pfam" id="PF03466">
    <property type="entry name" value="LysR_substrate"/>
    <property type="match status" value="1"/>
</dbReference>